<feature type="transmembrane region" description="Helical" evidence="6">
    <location>
        <begin position="143"/>
        <end position="166"/>
    </location>
</feature>
<feature type="transmembrane region" description="Helical" evidence="6">
    <location>
        <begin position="101"/>
        <end position="123"/>
    </location>
</feature>
<dbReference type="InterPro" id="IPR051790">
    <property type="entry name" value="Cytochrome_c-biogenesis_DsbD"/>
</dbReference>
<evidence type="ECO:0000256" key="1">
    <source>
        <dbReference type="ARBA" id="ARBA00004141"/>
    </source>
</evidence>
<feature type="transmembrane region" description="Helical" evidence="6">
    <location>
        <begin position="214"/>
        <end position="247"/>
    </location>
</feature>
<organism evidence="8 9">
    <name type="scientific">Klugiella xanthotipulae</name>
    <dbReference type="NCBI Taxonomy" id="244735"/>
    <lineage>
        <taxon>Bacteria</taxon>
        <taxon>Bacillati</taxon>
        <taxon>Actinomycetota</taxon>
        <taxon>Actinomycetes</taxon>
        <taxon>Micrococcales</taxon>
        <taxon>Microbacteriaceae</taxon>
        <taxon>Klugiella</taxon>
    </lineage>
</organism>
<evidence type="ECO:0000256" key="6">
    <source>
        <dbReference type="SAM" id="Phobius"/>
    </source>
</evidence>
<dbReference type="PANTHER" id="PTHR31272:SF4">
    <property type="entry name" value="CYTOCHROME C-TYPE BIOGENESIS PROTEIN HI_1454-RELATED"/>
    <property type="match status" value="1"/>
</dbReference>
<keyword evidence="4 6" id="KW-1133">Transmembrane helix</keyword>
<evidence type="ECO:0000256" key="2">
    <source>
        <dbReference type="ARBA" id="ARBA00006143"/>
    </source>
</evidence>
<evidence type="ECO:0000313" key="9">
    <source>
        <dbReference type="Proteomes" id="UP000318331"/>
    </source>
</evidence>
<accession>A0A543HZI2</accession>
<protein>
    <submittedName>
        <fullName evidence="8">Cytochrome c-type biogenesis protein</fullName>
    </submittedName>
</protein>
<dbReference type="Pfam" id="PF02683">
    <property type="entry name" value="DsbD_TM"/>
    <property type="match status" value="1"/>
</dbReference>
<gene>
    <name evidence="8" type="ORF">FB466_1918</name>
</gene>
<feature type="domain" description="Cytochrome C biogenesis protein transmembrane" evidence="7">
    <location>
        <begin position="13"/>
        <end position="214"/>
    </location>
</feature>
<feature type="transmembrane region" description="Helical" evidence="6">
    <location>
        <begin position="12"/>
        <end position="36"/>
    </location>
</feature>
<evidence type="ECO:0000256" key="4">
    <source>
        <dbReference type="ARBA" id="ARBA00022989"/>
    </source>
</evidence>
<evidence type="ECO:0000256" key="5">
    <source>
        <dbReference type="ARBA" id="ARBA00023136"/>
    </source>
</evidence>
<dbReference type="PANTHER" id="PTHR31272">
    <property type="entry name" value="CYTOCHROME C-TYPE BIOGENESIS PROTEIN HI_1454-RELATED"/>
    <property type="match status" value="1"/>
</dbReference>
<dbReference type="RefSeq" id="WP_246054602.1">
    <property type="nucleotide sequence ID" value="NZ_BAAAYS010000015.1"/>
</dbReference>
<comment type="similarity">
    <text evidence="2">Belongs to the DsbD family.</text>
</comment>
<dbReference type="EMBL" id="VFPN01000002">
    <property type="protein sequence ID" value="TQM63645.1"/>
    <property type="molecule type" value="Genomic_DNA"/>
</dbReference>
<reference evidence="8 9" key="1">
    <citation type="submission" date="2019-06" db="EMBL/GenBank/DDBJ databases">
        <title>Sequencing the genomes of 1000 actinobacteria strains.</title>
        <authorList>
            <person name="Klenk H.-P."/>
        </authorList>
    </citation>
    <scope>NUCLEOTIDE SEQUENCE [LARGE SCALE GENOMIC DNA]</scope>
    <source>
        <strain evidence="8 9">DSM 18031</strain>
    </source>
</reference>
<evidence type="ECO:0000259" key="7">
    <source>
        <dbReference type="Pfam" id="PF02683"/>
    </source>
</evidence>
<feature type="transmembrane region" description="Helical" evidence="6">
    <location>
        <begin position="178"/>
        <end position="202"/>
    </location>
</feature>
<comment type="caution">
    <text evidence="8">The sequence shown here is derived from an EMBL/GenBank/DDBJ whole genome shotgun (WGS) entry which is preliminary data.</text>
</comment>
<dbReference type="GO" id="GO:0017004">
    <property type="term" value="P:cytochrome complex assembly"/>
    <property type="evidence" value="ECO:0007669"/>
    <property type="project" value="InterPro"/>
</dbReference>
<feature type="transmembrane region" description="Helical" evidence="6">
    <location>
        <begin position="66"/>
        <end position="95"/>
    </location>
</feature>
<keyword evidence="3 6" id="KW-0812">Transmembrane</keyword>
<dbReference type="Proteomes" id="UP000318331">
    <property type="component" value="Unassembled WGS sequence"/>
</dbReference>
<dbReference type="GO" id="GO:0016020">
    <property type="term" value="C:membrane"/>
    <property type="evidence" value="ECO:0007669"/>
    <property type="project" value="UniProtKB-SubCell"/>
</dbReference>
<keyword evidence="9" id="KW-1185">Reference proteome</keyword>
<evidence type="ECO:0000256" key="3">
    <source>
        <dbReference type="ARBA" id="ARBA00022692"/>
    </source>
</evidence>
<dbReference type="AlphaFoldDB" id="A0A543HZI2"/>
<name>A0A543HZI2_9MICO</name>
<evidence type="ECO:0000313" key="8">
    <source>
        <dbReference type="EMBL" id="TQM63645.1"/>
    </source>
</evidence>
<keyword evidence="5 6" id="KW-0472">Membrane</keyword>
<proteinExistence type="inferred from homology"/>
<dbReference type="InterPro" id="IPR003834">
    <property type="entry name" value="Cyt_c_assmbl_TM_dom"/>
</dbReference>
<comment type="subcellular location">
    <subcellularLocation>
        <location evidence="1">Membrane</location>
        <topology evidence="1">Multi-pass membrane protein</topology>
    </subcellularLocation>
</comment>
<sequence>MDIQELVYSGQLWAVAPIAMLAGLLSFASPCVLPLVPGYLAYVGGFGTVAEGDEDPRAARRARGRLLLGVAFFVLGFTVVFVMIMVLAGTVGSFLVEWENLITRVMGVIVIIMGLVFVGQFSWMQRTMKSTWQPRTGLIGAPLLGAVFAIGWTPCMGPTLTVIMGLSVQSGSAARAGILGIFYCLGLGIPFLLVALGFGWVSTSTTFLRRHIRAINIVGGAFLVVIGLLMVTGIWSQIMFALAAVMGSYDAPL</sequence>